<accession>A0A1G6XB66</accession>
<keyword evidence="3" id="KW-0325">Glycoprotein</keyword>
<evidence type="ECO:0000256" key="3">
    <source>
        <dbReference type="ARBA" id="ARBA00023180"/>
    </source>
</evidence>
<dbReference type="Proteomes" id="UP000199109">
    <property type="component" value="Unassembled WGS sequence"/>
</dbReference>
<dbReference type="STRING" id="641691.SAMN05421636_101591"/>
<evidence type="ECO:0000256" key="1">
    <source>
        <dbReference type="ARBA" id="ARBA00004196"/>
    </source>
</evidence>
<feature type="domain" description="DUF4062" evidence="5">
    <location>
        <begin position="5"/>
        <end position="93"/>
    </location>
</feature>
<evidence type="ECO:0000256" key="2">
    <source>
        <dbReference type="ARBA" id="ARBA00022729"/>
    </source>
</evidence>
<dbReference type="SUPFAM" id="SSF52540">
    <property type="entry name" value="P-loop containing nucleoside triphosphate hydrolases"/>
    <property type="match status" value="1"/>
</dbReference>
<keyword evidence="4" id="KW-1133">Transmembrane helix</keyword>
<keyword evidence="4" id="KW-0812">Transmembrane</keyword>
<dbReference type="RefSeq" id="WP_091865512.1">
    <property type="nucleotide sequence ID" value="NZ_FNAO01000001.1"/>
</dbReference>
<dbReference type="OrthoDB" id="414967at2"/>
<dbReference type="SMART" id="SM00365">
    <property type="entry name" value="LRR_SD22"/>
    <property type="match status" value="7"/>
</dbReference>
<dbReference type="EMBL" id="FNAO01000001">
    <property type="protein sequence ID" value="SDD75043.1"/>
    <property type="molecule type" value="Genomic_DNA"/>
</dbReference>
<proteinExistence type="predicted"/>
<evidence type="ECO:0000259" key="6">
    <source>
        <dbReference type="Pfam" id="PF20703"/>
    </source>
</evidence>
<protein>
    <submittedName>
        <fullName evidence="7">Leucine-rich repeat (LRR) protein</fullName>
    </submittedName>
</protein>
<keyword evidence="2" id="KW-0732">Signal</keyword>
<comment type="subcellular location">
    <subcellularLocation>
        <location evidence="1">Cell envelope</location>
    </subcellularLocation>
</comment>
<sequence>MSKWKVYISSTFRDLKDFRKELINLFQNQLKNNFELCEIMERMFDDGTYTPYIEDCVEAVLESDIYIIILGNKIGSFPPDEQRTYTEIEIDTALSNDKKIFCLHLEEFDEAEIDNKNKHKELLAKFKGRPSHTFMDAKDLRSALYEFLIQFTSESPVNTKNPYKGLASFDVDDGDYFFGRNAEIESCIKKIVMSGGNFFVSVIGNSGTGKSSFVKAGIMFRLEHKKEYGFSERSQIIVTPTSEPFTNLKYQMQLQGISVDDVLNLNSESSDLILFFDQFEEVITQCHSPEALEERKHLFEFLDALTGNQNTKSRVLVICAFRSDFLSQLTNFDFIKSHQYLFPISSLDYKVHTDNWKQSMTKIITKPALKNGVVIENELVEQMLEQIKEVDGSLPILQFTLERIWNKETIADRRISSTEFNKLSEGKGISGIIETHAENVIKDITNNGRNKEREAILKTIFVNLVEVNENLNDIKRTVSKDELFSKLKQHPQQVVKIVFETLVSEKSRLLNISQEKDESINVGIIHEELIRKWGRLKSWIDERREALETGKRITLNITAYKKGEEDLYSRKQVKRAKQWQMNNPDLASEEIDSFLLNSQRKNNKALYEGSGMVILTAILITIVILAWVQPAIQERDFLDIIEKNHPNLSRKIQEVGVLDSLRVLTINSTNYSALNGNLKFFGNLKSLIVDGNGVAMQQLSIVENIKNPTSLDSLTIYNNEALTGLAGIEKLTALNSLKIGNNEALTSLAGIENLTALNSLMIYHNEALTSLEGIEKLTALNSLDIYDNEALTSLEGIEKLTSLNSLTIANNNSLTSLAGVEKLTDLSSLTISKNNSLTILAGIENLTALNSLKIYQNDSLSALEGIEKLTALNSLGISHIDVLTSLAGIEKLTALDSLIIYNNDSLTSLASIEKLTAINSLTISRLSALTSLSSLENLTALNSLEIYNNEALTSLAGIENLTALNSLVIWGNGALISLEGIENLTALNSLEIYSNDGLTSLAGVENLIALNSLEIYGNGALTSLEGIENLTALNSLHIYGNGALTSLEGIENLTAITSLTISNNASLTSLAGIQNLTALNSLEIANNGALTPQDGIELYRLTNLDKLIVNKTIVPEIDKIKQNNPGIEIVFR</sequence>
<feature type="transmembrane region" description="Helical" evidence="4">
    <location>
        <begin position="605"/>
        <end position="628"/>
    </location>
</feature>
<dbReference type="Gene3D" id="3.80.10.10">
    <property type="entry name" value="Ribonuclease Inhibitor"/>
    <property type="match status" value="3"/>
</dbReference>
<dbReference type="InterPro" id="IPR025139">
    <property type="entry name" value="DUF4062"/>
</dbReference>
<dbReference type="InterPro" id="IPR049052">
    <property type="entry name" value="nSTAND1"/>
</dbReference>
<gene>
    <name evidence="7" type="ORF">SAMN05421636_101591</name>
</gene>
<evidence type="ECO:0000256" key="4">
    <source>
        <dbReference type="SAM" id="Phobius"/>
    </source>
</evidence>
<evidence type="ECO:0000313" key="8">
    <source>
        <dbReference type="Proteomes" id="UP000199109"/>
    </source>
</evidence>
<organism evidence="7 8">
    <name type="scientific">Pricia antarctica</name>
    <dbReference type="NCBI Taxonomy" id="641691"/>
    <lineage>
        <taxon>Bacteria</taxon>
        <taxon>Pseudomonadati</taxon>
        <taxon>Bacteroidota</taxon>
        <taxon>Flavobacteriia</taxon>
        <taxon>Flavobacteriales</taxon>
        <taxon>Flavobacteriaceae</taxon>
        <taxon>Pricia</taxon>
    </lineage>
</organism>
<dbReference type="PANTHER" id="PTHR31018:SF3">
    <property type="entry name" value="RECEPTOR PROTEIN-TYROSINE KINASE"/>
    <property type="match status" value="1"/>
</dbReference>
<keyword evidence="4" id="KW-0472">Membrane</keyword>
<feature type="domain" description="Novel STAND NTPase 1" evidence="6">
    <location>
        <begin position="162"/>
        <end position="565"/>
    </location>
</feature>
<dbReference type="InterPro" id="IPR027417">
    <property type="entry name" value="P-loop_NTPase"/>
</dbReference>
<dbReference type="GO" id="GO:0030313">
    <property type="term" value="C:cell envelope"/>
    <property type="evidence" value="ECO:0007669"/>
    <property type="project" value="UniProtKB-SubCell"/>
</dbReference>
<dbReference type="InterPro" id="IPR051648">
    <property type="entry name" value="CWI-Assembly_Regulator"/>
</dbReference>
<name>A0A1G6XB66_9FLAO</name>
<dbReference type="Pfam" id="PF13271">
    <property type="entry name" value="DUF4062"/>
    <property type="match status" value="1"/>
</dbReference>
<evidence type="ECO:0000313" key="7">
    <source>
        <dbReference type="EMBL" id="SDD75043.1"/>
    </source>
</evidence>
<dbReference type="Pfam" id="PF20703">
    <property type="entry name" value="nSTAND1"/>
    <property type="match status" value="1"/>
</dbReference>
<dbReference type="SUPFAM" id="SSF52058">
    <property type="entry name" value="L domain-like"/>
    <property type="match status" value="2"/>
</dbReference>
<dbReference type="PANTHER" id="PTHR31018">
    <property type="entry name" value="SPORULATION-SPECIFIC PROTEIN-RELATED"/>
    <property type="match status" value="1"/>
</dbReference>
<evidence type="ECO:0000259" key="5">
    <source>
        <dbReference type="Pfam" id="PF13271"/>
    </source>
</evidence>
<dbReference type="Gene3D" id="3.40.50.300">
    <property type="entry name" value="P-loop containing nucleotide triphosphate hydrolases"/>
    <property type="match status" value="1"/>
</dbReference>
<dbReference type="InterPro" id="IPR032675">
    <property type="entry name" value="LRR_dom_sf"/>
</dbReference>
<reference evidence="7 8" key="1">
    <citation type="submission" date="2016-10" db="EMBL/GenBank/DDBJ databases">
        <authorList>
            <person name="de Groot N.N."/>
        </authorList>
    </citation>
    <scope>NUCLEOTIDE SEQUENCE [LARGE SCALE GENOMIC DNA]</scope>
    <source>
        <strain evidence="7 8">DSM 23421</strain>
    </source>
</reference>
<dbReference type="AlphaFoldDB" id="A0A1G6XB66"/>
<keyword evidence="8" id="KW-1185">Reference proteome</keyword>